<protein>
    <submittedName>
        <fullName evidence="2">Sulfate transporter</fullName>
    </submittedName>
</protein>
<evidence type="ECO:0000313" key="2">
    <source>
        <dbReference type="EMBL" id="PND33752.1"/>
    </source>
</evidence>
<evidence type="ECO:0000256" key="1">
    <source>
        <dbReference type="SAM" id="MobiDB-lite"/>
    </source>
</evidence>
<feature type="non-terminal residue" evidence="2">
    <location>
        <position position="23"/>
    </location>
</feature>
<name>A0A2N8KJW9_9BURK</name>
<dbReference type="EMBL" id="POQS01000003">
    <property type="protein sequence ID" value="PND33752.1"/>
    <property type="molecule type" value="Genomic_DNA"/>
</dbReference>
<feature type="region of interest" description="Disordered" evidence="1">
    <location>
        <begin position="1"/>
        <end position="23"/>
    </location>
</feature>
<dbReference type="AlphaFoldDB" id="A0A2N8KJW9"/>
<accession>A0A2N8KJW9</accession>
<sequence>MSTTDTTIPPGYMRNAAGHLVPE</sequence>
<proteinExistence type="predicted"/>
<dbReference type="Proteomes" id="UP000235994">
    <property type="component" value="Unassembled WGS sequence"/>
</dbReference>
<keyword evidence="3" id="KW-1185">Reference proteome</keyword>
<reference evidence="2 3" key="1">
    <citation type="submission" date="2018-01" db="EMBL/GenBank/DDBJ databases">
        <title>The draft genome of an aniline degradation strain ANB-1.</title>
        <authorList>
            <person name="Zhang L."/>
            <person name="Jiang J."/>
        </authorList>
    </citation>
    <scope>NUCLEOTIDE SEQUENCE [LARGE SCALE GENOMIC DNA]</scope>
    <source>
        <strain evidence="2 3">ANB-1</strain>
    </source>
</reference>
<evidence type="ECO:0000313" key="3">
    <source>
        <dbReference type="Proteomes" id="UP000235994"/>
    </source>
</evidence>
<gene>
    <name evidence="2" type="ORF">C1I89_15040</name>
</gene>
<organism evidence="2 3">
    <name type="scientific">Achromobacter pulmonis</name>
    <dbReference type="NCBI Taxonomy" id="1389932"/>
    <lineage>
        <taxon>Bacteria</taxon>
        <taxon>Pseudomonadati</taxon>
        <taxon>Pseudomonadota</taxon>
        <taxon>Betaproteobacteria</taxon>
        <taxon>Burkholderiales</taxon>
        <taxon>Alcaligenaceae</taxon>
        <taxon>Achromobacter</taxon>
    </lineage>
</organism>
<comment type="caution">
    <text evidence="2">The sequence shown here is derived from an EMBL/GenBank/DDBJ whole genome shotgun (WGS) entry which is preliminary data.</text>
</comment>